<keyword evidence="1" id="KW-0812">Transmembrane</keyword>
<evidence type="ECO:0000256" key="1">
    <source>
        <dbReference type="SAM" id="Phobius"/>
    </source>
</evidence>
<keyword evidence="1" id="KW-1133">Transmembrane helix</keyword>
<dbReference type="STRING" id="536979.SAMN04488055_5489"/>
<dbReference type="EMBL" id="FSRA01000002">
    <property type="protein sequence ID" value="SIO53835.1"/>
    <property type="molecule type" value="Genomic_DNA"/>
</dbReference>
<evidence type="ECO:0000313" key="2">
    <source>
        <dbReference type="EMBL" id="SIO53835.1"/>
    </source>
</evidence>
<accession>A0A1N6KBA4</accession>
<keyword evidence="1" id="KW-0472">Membrane</keyword>
<reference evidence="2 3" key="1">
    <citation type="submission" date="2016-11" db="EMBL/GenBank/DDBJ databases">
        <authorList>
            <person name="Jaros S."/>
            <person name="Januszkiewicz K."/>
            <person name="Wedrychowicz H."/>
        </authorList>
    </citation>
    <scope>NUCLEOTIDE SEQUENCE [LARGE SCALE GENOMIC DNA]</scope>
    <source>
        <strain evidence="2 3">DSM 24787</strain>
    </source>
</reference>
<dbReference type="Proteomes" id="UP000185003">
    <property type="component" value="Unassembled WGS sequence"/>
</dbReference>
<name>A0A1N6KBA4_9BACT</name>
<dbReference type="OrthoDB" id="1039148at2"/>
<protein>
    <submittedName>
        <fullName evidence="2">Bacteroides conjugative transposon TraK protein</fullName>
    </submittedName>
</protein>
<evidence type="ECO:0000313" key="3">
    <source>
        <dbReference type="Proteomes" id="UP000185003"/>
    </source>
</evidence>
<sequence>MFQQFKNIDSAFQLTRVLSIIALAGSIILNVSLAYIDYKEDKDRENRVYVIANGKLFEAFAEDRGRYWPIEIKDHVESFHHDFFTIEPDWDDIVKGINKALYLADNSAANEYSNLKESGYYNSFVSANARQVVEHDKVEINMDVSPWHFKYTGRLVIKRSTTEVARSLITEGTLKIVKPTDNNPHGLKIGNWRILENKDVSLSK</sequence>
<gene>
    <name evidence="2" type="ORF">SAMN04488055_5489</name>
</gene>
<dbReference type="InterPro" id="IPR022276">
    <property type="entry name" value="Conjug_transposon_TraK"/>
</dbReference>
<dbReference type="AlphaFoldDB" id="A0A1N6KBA4"/>
<feature type="transmembrane region" description="Helical" evidence="1">
    <location>
        <begin position="17"/>
        <end position="36"/>
    </location>
</feature>
<proteinExistence type="predicted"/>
<dbReference type="NCBIfam" id="TIGR03781">
    <property type="entry name" value="Bac_Flav_CT_K"/>
    <property type="match status" value="1"/>
</dbReference>
<organism evidence="2 3">
    <name type="scientific">Chitinophaga niabensis</name>
    <dbReference type="NCBI Taxonomy" id="536979"/>
    <lineage>
        <taxon>Bacteria</taxon>
        <taxon>Pseudomonadati</taxon>
        <taxon>Bacteroidota</taxon>
        <taxon>Chitinophagia</taxon>
        <taxon>Chitinophagales</taxon>
        <taxon>Chitinophagaceae</taxon>
        <taxon>Chitinophaga</taxon>
    </lineage>
</organism>
<keyword evidence="3" id="KW-1185">Reference proteome</keyword>
<dbReference type="RefSeq" id="WP_074242711.1">
    <property type="nucleotide sequence ID" value="NZ_FSRA01000002.1"/>
</dbReference>